<feature type="compositionally biased region" description="Basic and acidic residues" evidence="1">
    <location>
        <begin position="19"/>
        <end position="29"/>
    </location>
</feature>
<protein>
    <submittedName>
        <fullName evidence="2">Uncharacterized protein</fullName>
    </submittedName>
</protein>
<name>W9RTC1_9ROSA</name>
<gene>
    <name evidence="2" type="ORF">L484_023046</name>
</gene>
<accession>W9RTC1</accession>
<dbReference type="Proteomes" id="UP000030645">
    <property type="component" value="Unassembled WGS sequence"/>
</dbReference>
<dbReference type="EMBL" id="KE345183">
    <property type="protein sequence ID" value="EXB94937.1"/>
    <property type="molecule type" value="Genomic_DNA"/>
</dbReference>
<dbReference type="AlphaFoldDB" id="W9RTC1"/>
<reference evidence="3" key="1">
    <citation type="submission" date="2013-01" db="EMBL/GenBank/DDBJ databases">
        <title>Draft Genome Sequence of a Mulberry Tree, Morus notabilis C.K. Schneid.</title>
        <authorList>
            <person name="He N."/>
            <person name="Zhao S."/>
        </authorList>
    </citation>
    <scope>NUCLEOTIDE SEQUENCE</scope>
</reference>
<organism evidence="2 3">
    <name type="scientific">Morus notabilis</name>
    <dbReference type="NCBI Taxonomy" id="981085"/>
    <lineage>
        <taxon>Eukaryota</taxon>
        <taxon>Viridiplantae</taxon>
        <taxon>Streptophyta</taxon>
        <taxon>Embryophyta</taxon>
        <taxon>Tracheophyta</taxon>
        <taxon>Spermatophyta</taxon>
        <taxon>Magnoliopsida</taxon>
        <taxon>eudicotyledons</taxon>
        <taxon>Gunneridae</taxon>
        <taxon>Pentapetalae</taxon>
        <taxon>rosids</taxon>
        <taxon>fabids</taxon>
        <taxon>Rosales</taxon>
        <taxon>Moraceae</taxon>
        <taxon>Moreae</taxon>
        <taxon>Morus</taxon>
    </lineage>
</organism>
<sequence>MMKKKKGKKLNSWKKRKGKEKDKVDDNIMEKVEQRGLQVLEERAGDKPELRLEKQNAIIQLNDSDASLISTNRSIVDVMLERRVPLDLINRRRTKKLGPYECSPNEQVKKTKFFNASPFEVSRIIDEIDLTIVQCVLDESLPVRSICTRQTSSASRVGLQTKVKCQV</sequence>
<evidence type="ECO:0000313" key="3">
    <source>
        <dbReference type="Proteomes" id="UP000030645"/>
    </source>
</evidence>
<feature type="compositionally biased region" description="Basic residues" evidence="1">
    <location>
        <begin position="1"/>
        <end position="18"/>
    </location>
</feature>
<keyword evidence="3" id="KW-1185">Reference proteome</keyword>
<feature type="region of interest" description="Disordered" evidence="1">
    <location>
        <begin position="1"/>
        <end position="29"/>
    </location>
</feature>
<proteinExistence type="predicted"/>
<evidence type="ECO:0000313" key="2">
    <source>
        <dbReference type="EMBL" id="EXB94937.1"/>
    </source>
</evidence>
<evidence type="ECO:0000256" key="1">
    <source>
        <dbReference type="SAM" id="MobiDB-lite"/>
    </source>
</evidence>